<dbReference type="PROSITE" id="PS51257">
    <property type="entry name" value="PROKAR_LIPOPROTEIN"/>
    <property type="match status" value="1"/>
</dbReference>
<protein>
    <recommendedName>
        <fullName evidence="3">DUF3549 domain-containing protein</fullName>
    </recommendedName>
</protein>
<gene>
    <name evidence="1" type="ORF">DET50_101262</name>
</gene>
<name>A0A366H0L5_9GAMM</name>
<dbReference type="Proteomes" id="UP000252995">
    <property type="component" value="Unassembled WGS sequence"/>
</dbReference>
<dbReference type="RefSeq" id="WP_258546016.1">
    <property type="nucleotide sequence ID" value="NZ_QNRO01000001.1"/>
</dbReference>
<dbReference type="EMBL" id="QNRO01000001">
    <property type="protein sequence ID" value="RBP33919.1"/>
    <property type="molecule type" value="Genomic_DNA"/>
</dbReference>
<organism evidence="1 2">
    <name type="scientific">Marinobacter pelagius</name>
    <dbReference type="NCBI Taxonomy" id="379482"/>
    <lineage>
        <taxon>Bacteria</taxon>
        <taxon>Pseudomonadati</taxon>
        <taxon>Pseudomonadota</taxon>
        <taxon>Gammaproteobacteria</taxon>
        <taxon>Pseudomonadales</taxon>
        <taxon>Marinobacteraceae</taxon>
        <taxon>Marinobacter</taxon>
    </lineage>
</organism>
<reference evidence="1 2" key="1">
    <citation type="submission" date="2018-06" db="EMBL/GenBank/DDBJ databases">
        <title>Freshwater and sediment microbial communities from various areas in North America, analyzing microbe dynamics in response to fracking.</title>
        <authorList>
            <person name="Lamendella R."/>
        </authorList>
    </citation>
    <scope>NUCLEOTIDE SEQUENCE [LARGE SCALE GENOMIC DNA]</scope>
    <source>
        <strain evidence="1 2">114J</strain>
    </source>
</reference>
<dbReference type="InterPro" id="IPR016875">
    <property type="entry name" value="UCP028200"/>
</dbReference>
<comment type="caution">
    <text evidence="1">The sequence shown here is derived from an EMBL/GenBank/DDBJ whole genome shotgun (WGS) entry which is preliminary data.</text>
</comment>
<dbReference type="AlphaFoldDB" id="A0A366H0L5"/>
<proteinExistence type="predicted"/>
<dbReference type="Pfam" id="PF19795">
    <property type="entry name" value="DUF6279"/>
    <property type="match status" value="1"/>
</dbReference>
<sequence length="291" mass="33621">MSSLAYRPGAMIRATVVLLTMALLSACSSTRTAYRYADWGVTWWVDDYVTLTSEQEQQLARDLDNLRQWHCTAELPRYRQWLHELVRDTRSGDLGRAKVSYHQQRLFDFLPGLLEQAAPAATDLLASLSDEQVAELARNMARNHGEMEEKFLLDSPEARAEARAERTIERIENWLGPLNNRQQQIAREWSESRGRQTEIWLEGRRNWQLALLEALEERDSPEFGEQIRYLLMNSEEVRGEAYKEMMTDSRVAMADLMYELIEAGAPSHLAHLEERAVELRGDFRALTCESA</sequence>
<evidence type="ECO:0000313" key="1">
    <source>
        <dbReference type="EMBL" id="RBP33919.1"/>
    </source>
</evidence>
<accession>A0A366H0L5</accession>
<dbReference type="STRING" id="379482.SAMN04487961_3532"/>
<evidence type="ECO:0000313" key="2">
    <source>
        <dbReference type="Proteomes" id="UP000252995"/>
    </source>
</evidence>
<evidence type="ECO:0008006" key="3">
    <source>
        <dbReference type="Google" id="ProtNLM"/>
    </source>
</evidence>
<dbReference type="PIRSF" id="PIRSF028200">
    <property type="entry name" value="UCP028200"/>
    <property type="match status" value="1"/>
</dbReference>